<dbReference type="EMBL" id="JADEYP010000019">
    <property type="protein sequence ID" value="MCA5005648.1"/>
    <property type="molecule type" value="Genomic_DNA"/>
</dbReference>
<organism evidence="1 2">
    <name type="scientific">Sphingobacterium bovistauri</name>
    <dbReference type="NCBI Taxonomy" id="2781959"/>
    <lineage>
        <taxon>Bacteria</taxon>
        <taxon>Pseudomonadati</taxon>
        <taxon>Bacteroidota</taxon>
        <taxon>Sphingobacteriia</taxon>
        <taxon>Sphingobacteriales</taxon>
        <taxon>Sphingobacteriaceae</taxon>
        <taxon>Sphingobacterium</taxon>
    </lineage>
</organism>
<proteinExistence type="predicted"/>
<name>A0ABS7Z627_9SPHI</name>
<evidence type="ECO:0000313" key="2">
    <source>
        <dbReference type="Proteomes" id="UP001165302"/>
    </source>
</evidence>
<evidence type="ECO:0000313" key="1">
    <source>
        <dbReference type="EMBL" id="MCA5005648.1"/>
    </source>
</evidence>
<dbReference type="RefSeq" id="WP_225553580.1">
    <property type="nucleotide sequence ID" value="NZ_JADEYP010000019.1"/>
</dbReference>
<sequence length="72" mass="8271">MRTSEDNKMNIKFMTSPHNGKAKEFKGFFDNWNGINFKVSGQMSSKLKVKPVLKCAYLTVFSRIGYDLLFGK</sequence>
<reference evidence="1" key="1">
    <citation type="submission" date="2020-10" db="EMBL/GenBank/DDBJ databases">
        <authorList>
            <person name="Lu T."/>
            <person name="Wang Q."/>
            <person name="Han X."/>
        </authorList>
    </citation>
    <scope>NUCLEOTIDE SEQUENCE</scope>
    <source>
        <strain evidence="1">WQ 366</strain>
    </source>
</reference>
<keyword evidence="2" id="KW-1185">Reference proteome</keyword>
<dbReference type="Proteomes" id="UP001165302">
    <property type="component" value="Unassembled WGS sequence"/>
</dbReference>
<accession>A0ABS7Z627</accession>
<comment type="caution">
    <text evidence="1">The sequence shown here is derived from an EMBL/GenBank/DDBJ whole genome shotgun (WGS) entry which is preliminary data.</text>
</comment>
<protein>
    <submittedName>
        <fullName evidence="1">Uncharacterized protein</fullName>
    </submittedName>
</protein>
<gene>
    <name evidence="1" type="ORF">IPZ78_10835</name>
</gene>